<dbReference type="EMBL" id="FORP01000029">
    <property type="protein sequence ID" value="SFK69822.1"/>
    <property type="molecule type" value="Genomic_DNA"/>
</dbReference>
<dbReference type="AlphaFoldDB" id="A0A1I4BLT7"/>
<evidence type="ECO:0000256" key="4">
    <source>
        <dbReference type="ARBA" id="ARBA00022801"/>
    </source>
</evidence>
<sequence>MRNRILGVRLGSAERGNPPSKFARYFAAAHREGYRTTCHAGEEGPASYVREALDVCQVERIDHGYTAAEGADGRRCPGGGQRAEVLICAISGFQQRVAAGLELDADAFGAVLLTWAAV</sequence>
<keyword evidence="5" id="KW-0862">Zinc</keyword>
<keyword evidence="4" id="KW-0378">Hydrolase</keyword>
<evidence type="ECO:0000256" key="5">
    <source>
        <dbReference type="ARBA" id="ARBA00022833"/>
    </source>
</evidence>
<comment type="cofactor">
    <cofactor evidence="1">
        <name>Zn(2+)</name>
        <dbReference type="ChEBI" id="CHEBI:29105"/>
    </cofactor>
</comment>
<dbReference type="InterPro" id="IPR032466">
    <property type="entry name" value="Metal_Hydrolase"/>
</dbReference>
<dbReference type="SUPFAM" id="SSF51556">
    <property type="entry name" value="Metallo-dependent hydrolases"/>
    <property type="match status" value="1"/>
</dbReference>
<keyword evidence="8" id="KW-1185">Reference proteome</keyword>
<keyword evidence="3" id="KW-0479">Metal-binding</keyword>
<dbReference type="GO" id="GO:0043103">
    <property type="term" value="P:hypoxanthine salvage"/>
    <property type="evidence" value="ECO:0007669"/>
    <property type="project" value="TreeGrafter"/>
</dbReference>
<dbReference type="GO" id="GO:0006146">
    <property type="term" value="P:adenine catabolic process"/>
    <property type="evidence" value="ECO:0007669"/>
    <property type="project" value="TreeGrafter"/>
</dbReference>
<comment type="similarity">
    <text evidence="2">Belongs to the metallo-dependent hydrolases superfamily. Adenosine and AMP deaminases family.</text>
</comment>
<dbReference type="InterPro" id="IPR001365">
    <property type="entry name" value="A_deaminase_dom"/>
</dbReference>
<organism evidence="7 8">
    <name type="scientific">Amycolatopsis sacchari</name>
    <dbReference type="NCBI Taxonomy" id="115433"/>
    <lineage>
        <taxon>Bacteria</taxon>
        <taxon>Bacillati</taxon>
        <taxon>Actinomycetota</taxon>
        <taxon>Actinomycetes</taxon>
        <taxon>Pseudonocardiales</taxon>
        <taxon>Pseudonocardiaceae</taxon>
        <taxon>Amycolatopsis</taxon>
    </lineage>
</organism>
<accession>A0A1I4BLT7</accession>
<proteinExistence type="inferred from homology"/>
<dbReference type="STRING" id="115433.SAMN05421835_12942"/>
<evidence type="ECO:0000256" key="2">
    <source>
        <dbReference type="ARBA" id="ARBA00006676"/>
    </source>
</evidence>
<evidence type="ECO:0000256" key="3">
    <source>
        <dbReference type="ARBA" id="ARBA00022723"/>
    </source>
</evidence>
<dbReference type="GO" id="GO:0005829">
    <property type="term" value="C:cytosol"/>
    <property type="evidence" value="ECO:0007669"/>
    <property type="project" value="TreeGrafter"/>
</dbReference>
<evidence type="ECO:0000313" key="7">
    <source>
        <dbReference type="EMBL" id="SFK69822.1"/>
    </source>
</evidence>
<dbReference type="Gene3D" id="3.20.20.140">
    <property type="entry name" value="Metal-dependent hydrolases"/>
    <property type="match status" value="1"/>
</dbReference>
<dbReference type="PANTHER" id="PTHR43114:SF6">
    <property type="entry name" value="ADENINE DEAMINASE"/>
    <property type="match status" value="1"/>
</dbReference>
<protein>
    <submittedName>
        <fullName evidence="7">Adenosine deaminase</fullName>
    </submittedName>
</protein>
<dbReference type="Pfam" id="PF00962">
    <property type="entry name" value="A_deaminase"/>
    <property type="match status" value="1"/>
</dbReference>
<dbReference type="InterPro" id="IPR006330">
    <property type="entry name" value="Ado/ade_deaminase"/>
</dbReference>
<evidence type="ECO:0000259" key="6">
    <source>
        <dbReference type="Pfam" id="PF00962"/>
    </source>
</evidence>
<gene>
    <name evidence="7" type="ORF">SAMN05421835_12942</name>
</gene>
<evidence type="ECO:0000256" key="1">
    <source>
        <dbReference type="ARBA" id="ARBA00001947"/>
    </source>
</evidence>
<dbReference type="GO" id="GO:0000034">
    <property type="term" value="F:adenine deaminase activity"/>
    <property type="evidence" value="ECO:0007669"/>
    <property type="project" value="TreeGrafter"/>
</dbReference>
<name>A0A1I4BLT7_9PSEU</name>
<dbReference type="GO" id="GO:0046872">
    <property type="term" value="F:metal ion binding"/>
    <property type="evidence" value="ECO:0007669"/>
    <property type="project" value="UniProtKB-KW"/>
</dbReference>
<dbReference type="Proteomes" id="UP000199025">
    <property type="component" value="Unassembled WGS sequence"/>
</dbReference>
<reference evidence="7 8" key="1">
    <citation type="submission" date="2016-10" db="EMBL/GenBank/DDBJ databases">
        <authorList>
            <person name="de Groot N.N."/>
        </authorList>
    </citation>
    <scope>NUCLEOTIDE SEQUENCE [LARGE SCALE GENOMIC DNA]</scope>
    <source>
        <strain evidence="7 8">DSM 44468</strain>
    </source>
</reference>
<feature type="domain" description="Adenosine deaminase" evidence="6">
    <location>
        <begin position="4"/>
        <end position="70"/>
    </location>
</feature>
<dbReference type="PANTHER" id="PTHR43114">
    <property type="entry name" value="ADENINE DEAMINASE"/>
    <property type="match status" value="1"/>
</dbReference>
<evidence type="ECO:0000313" key="8">
    <source>
        <dbReference type="Proteomes" id="UP000199025"/>
    </source>
</evidence>